<dbReference type="Pfam" id="PF02129">
    <property type="entry name" value="Peptidase_S15"/>
    <property type="match status" value="1"/>
</dbReference>
<evidence type="ECO:0000313" key="3">
    <source>
        <dbReference type="EMBL" id="RUT28284.1"/>
    </source>
</evidence>
<dbReference type="SUPFAM" id="SSF49785">
    <property type="entry name" value="Galactose-binding domain-like"/>
    <property type="match status" value="1"/>
</dbReference>
<sequence>MVSALPAPSIVDTVLRDVMVPMRDGVRLATDIFLPEGDGPWPVLMERTPYDKTQPRANEFTLDHPGVFGREELAGFFVGAGFAVVFQDCRGRYASEGRFTKYRGEAEDGFDTLQWIHAQGWCDGRIGTFGLSYSAHTQLSAAALNPPGLKAMLLDCGGFSNAYQGGIRFGGALELKQATWAFRHALRSREVAADPEKRAALEAIDLKAWFRTMPWSRGNSPLSAVPGYEDYLFEQWEKTLFDDYWKIPSLYAAGYYERMAKMPSVHISGWYDPYAVTAVENFSGLRALGHPTSLILGPWTHGARSKTYAGDVDFGAAATFEAGMGQDFVTWRIAYFRNVLDGEPAPGMPVRVFVMGGGSGRTLDSGRRDHGGAWISARSWPPEQAEPICLYLDRGGSLSRSLPTGEGRHDYLADPARPVPTIGGPITSGAPLMEGGAYDQRADARFFGGDDSAPATAERDDVLVFETEPLSEDLVLIGDVSVALFARSDAENTDFTVKLVDVYPDGFAMNLSDGILRACYRDGFEKAVPLSPGEPERFEIRLYPTANRFAKGHRVRIEVASSNFPRFDICPNVSPGNDLDPDRRIARNTILTGPETPSALHCSTLPVAHLG</sequence>
<dbReference type="InterPro" id="IPR013736">
    <property type="entry name" value="Xaa-Pro_dipept_C"/>
</dbReference>
<accession>A0A433X2G7</accession>
<organism evidence="3 4">
    <name type="scientific">Arsenicitalea aurantiaca</name>
    <dbReference type="NCBI Taxonomy" id="1783274"/>
    <lineage>
        <taxon>Bacteria</taxon>
        <taxon>Pseudomonadati</taxon>
        <taxon>Pseudomonadota</taxon>
        <taxon>Alphaproteobacteria</taxon>
        <taxon>Hyphomicrobiales</taxon>
        <taxon>Devosiaceae</taxon>
        <taxon>Arsenicitalea</taxon>
    </lineage>
</organism>
<feature type="domain" description="Xaa-Pro dipeptidyl-peptidase C-terminal" evidence="2">
    <location>
        <begin position="333"/>
        <end position="601"/>
    </location>
</feature>
<dbReference type="SMART" id="SM00939">
    <property type="entry name" value="PepX_C"/>
    <property type="match status" value="1"/>
</dbReference>
<dbReference type="SUPFAM" id="SSF53474">
    <property type="entry name" value="alpha/beta-Hydrolases"/>
    <property type="match status" value="1"/>
</dbReference>
<proteinExistence type="predicted"/>
<dbReference type="PANTHER" id="PTHR43056:SF10">
    <property type="entry name" value="COCE_NOND FAMILY, PUTATIVE (AFU_ORTHOLOGUE AFUA_7G00600)-RELATED"/>
    <property type="match status" value="1"/>
</dbReference>
<dbReference type="Gene3D" id="1.10.3020.10">
    <property type="entry name" value="alpha-amino acid ester hydrolase ( Helical cap domain)"/>
    <property type="match status" value="1"/>
</dbReference>
<dbReference type="Gene3D" id="3.40.50.1820">
    <property type="entry name" value="alpha/beta hydrolase"/>
    <property type="match status" value="1"/>
</dbReference>
<dbReference type="GO" id="GO:0008239">
    <property type="term" value="F:dipeptidyl-peptidase activity"/>
    <property type="evidence" value="ECO:0007669"/>
    <property type="project" value="InterPro"/>
</dbReference>
<keyword evidence="1 3" id="KW-0378">Hydrolase</keyword>
<dbReference type="Proteomes" id="UP000281547">
    <property type="component" value="Unassembled WGS sequence"/>
</dbReference>
<dbReference type="NCBIfam" id="TIGR00976">
    <property type="entry name" value="CocE_NonD"/>
    <property type="match status" value="1"/>
</dbReference>
<evidence type="ECO:0000256" key="1">
    <source>
        <dbReference type="ARBA" id="ARBA00022801"/>
    </source>
</evidence>
<dbReference type="Gene3D" id="2.60.120.260">
    <property type="entry name" value="Galactose-binding domain-like"/>
    <property type="match status" value="1"/>
</dbReference>
<dbReference type="Pfam" id="PF08530">
    <property type="entry name" value="PepX_C"/>
    <property type="match status" value="1"/>
</dbReference>
<dbReference type="RefSeq" id="WP_127189810.1">
    <property type="nucleotide sequence ID" value="NZ_RZNJ01000008.1"/>
</dbReference>
<name>A0A433X2G7_9HYPH</name>
<dbReference type="InterPro" id="IPR050585">
    <property type="entry name" value="Xaa-Pro_dipeptidyl-ppase/CocE"/>
</dbReference>
<dbReference type="AlphaFoldDB" id="A0A433X2G7"/>
<evidence type="ECO:0000313" key="4">
    <source>
        <dbReference type="Proteomes" id="UP000281547"/>
    </source>
</evidence>
<reference evidence="3 4" key="1">
    <citation type="journal article" date="2016" name="Int. J. Syst. Evol. Microbiol.">
        <title>Arsenicitalea aurantiaca gen. nov., sp. nov., a new member of the family Hyphomicrobiaceae, isolated from high-arsenic sediment.</title>
        <authorList>
            <person name="Mu Y."/>
            <person name="Zhou L."/>
            <person name="Zeng X.C."/>
            <person name="Liu L."/>
            <person name="Pan Y."/>
            <person name="Chen X."/>
            <person name="Wang J."/>
            <person name="Li S."/>
            <person name="Li W.J."/>
            <person name="Wang Y."/>
        </authorList>
    </citation>
    <scope>NUCLEOTIDE SEQUENCE [LARGE SCALE GENOMIC DNA]</scope>
    <source>
        <strain evidence="3 4">42-50</strain>
    </source>
</reference>
<dbReference type="InterPro" id="IPR029058">
    <property type="entry name" value="AB_hydrolase_fold"/>
</dbReference>
<dbReference type="EMBL" id="RZNJ01000008">
    <property type="protein sequence ID" value="RUT28284.1"/>
    <property type="molecule type" value="Genomic_DNA"/>
</dbReference>
<evidence type="ECO:0000259" key="2">
    <source>
        <dbReference type="SMART" id="SM00939"/>
    </source>
</evidence>
<dbReference type="InterPro" id="IPR008979">
    <property type="entry name" value="Galactose-bd-like_sf"/>
</dbReference>
<keyword evidence="4" id="KW-1185">Reference proteome</keyword>
<dbReference type="InterPro" id="IPR005674">
    <property type="entry name" value="CocE/Ser_esterase"/>
</dbReference>
<dbReference type="OrthoDB" id="9806163at2"/>
<protein>
    <submittedName>
        <fullName evidence="3">CocE/NonD family hydrolase</fullName>
    </submittedName>
</protein>
<dbReference type="PANTHER" id="PTHR43056">
    <property type="entry name" value="PEPTIDASE S9 PROLYL OLIGOPEPTIDASE"/>
    <property type="match status" value="1"/>
</dbReference>
<dbReference type="InterPro" id="IPR000383">
    <property type="entry name" value="Xaa-Pro-like_dom"/>
</dbReference>
<comment type="caution">
    <text evidence="3">The sequence shown here is derived from an EMBL/GenBank/DDBJ whole genome shotgun (WGS) entry which is preliminary data.</text>
</comment>
<gene>
    <name evidence="3" type="ORF">EMQ25_16995</name>
</gene>